<proteinExistence type="predicted"/>
<dbReference type="SMART" id="SM00899">
    <property type="entry name" value="FeoA"/>
    <property type="match status" value="1"/>
</dbReference>
<dbReference type="InterPro" id="IPR038157">
    <property type="entry name" value="FeoA_core_dom"/>
</dbReference>
<dbReference type="SUPFAM" id="SSF50037">
    <property type="entry name" value="C-terminal domain of transcriptional repressors"/>
    <property type="match status" value="1"/>
</dbReference>
<name>A0A212KHG4_9PROT</name>
<dbReference type="InterPro" id="IPR007167">
    <property type="entry name" value="Fe-transptr_FeoA-like"/>
</dbReference>
<organism evidence="3">
    <name type="scientific">uncultured Alphaproteobacteria bacterium</name>
    <dbReference type="NCBI Taxonomy" id="91750"/>
    <lineage>
        <taxon>Bacteria</taxon>
        <taxon>Pseudomonadati</taxon>
        <taxon>Pseudomonadota</taxon>
        <taxon>Alphaproteobacteria</taxon>
        <taxon>environmental samples</taxon>
    </lineage>
</organism>
<keyword evidence="1" id="KW-0408">Iron</keyword>
<sequence length="74" mass="7534">MNATFLTKAPVGKPLRIVDIDGGRAARLRLATLGLREGTTIRLAHADGSGPVVVEVGGGRLVLGAGMADKIVVS</sequence>
<dbReference type="PANTHER" id="PTHR43151:SF1">
    <property type="entry name" value="SSR2333 PROTEIN"/>
    <property type="match status" value="1"/>
</dbReference>
<evidence type="ECO:0000259" key="2">
    <source>
        <dbReference type="SMART" id="SM00899"/>
    </source>
</evidence>
<accession>A0A212KHG4</accession>
<evidence type="ECO:0000256" key="1">
    <source>
        <dbReference type="ARBA" id="ARBA00023004"/>
    </source>
</evidence>
<reference evidence="3" key="1">
    <citation type="submission" date="2016-04" db="EMBL/GenBank/DDBJ databases">
        <authorList>
            <person name="Evans L.H."/>
            <person name="Alamgir A."/>
            <person name="Owens N."/>
            <person name="Weber N.D."/>
            <person name="Virtaneva K."/>
            <person name="Barbian K."/>
            <person name="Babar A."/>
            <person name="Rosenke K."/>
        </authorList>
    </citation>
    <scope>NUCLEOTIDE SEQUENCE</scope>
    <source>
        <strain evidence="3">86</strain>
    </source>
</reference>
<dbReference type="PANTHER" id="PTHR43151">
    <property type="entry name" value="FEOA FAMILY PROTEIN"/>
    <property type="match status" value="1"/>
</dbReference>
<dbReference type="GO" id="GO:0046914">
    <property type="term" value="F:transition metal ion binding"/>
    <property type="evidence" value="ECO:0007669"/>
    <property type="project" value="InterPro"/>
</dbReference>
<dbReference type="InterPro" id="IPR008988">
    <property type="entry name" value="Transcriptional_repressor_C"/>
</dbReference>
<dbReference type="EMBL" id="FLUO01000002">
    <property type="protein sequence ID" value="SBW10995.1"/>
    <property type="molecule type" value="Genomic_DNA"/>
</dbReference>
<dbReference type="Pfam" id="PF04023">
    <property type="entry name" value="FeoA"/>
    <property type="match status" value="1"/>
</dbReference>
<dbReference type="AlphaFoldDB" id="A0A212KHG4"/>
<feature type="domain" description="Ferrous iron transporter FeoA-like" evidence="2">
    <location>
        <begin position="4"/>
        <end position="74"/>
    </location>
</feature>
<evidence type="ECO:0000313" key="3">
    <source>
        <dbReference type="EMBL" id="SBW10995.1"/>
    </source>
</evidence>
<gene>
    <name evidence="3" type="ORF">KL86APRO_20043</name>
</gene>
<protein>
    <submittedName>
        <fullName evidence="3">FeoA family protein</fullName>
    </submittedName>
</protein>
<dbReference type="InterPro" id="IPR053184">
    <property type="entry name" value="FeoA-like"/>
</dbReference>
<dbReference type="Gene3D" id="2.30.30.90">
    <property type="match status" value="1"/>
</dbReference>